<dbReference type="OrthoDB" id="2987348at2"/>
<keyword evidence="3" id="KW-0378">Hydrolase</keyword>
<dbReference type="AlphaFoldDB" id="A0A3A3G339"/>
<feature type="compositionally biased region" description="Polar residues" evidence="1">
    <location>
        <begin position="302"/>
        <end position="314"/>
    </location>
</feature>
<protein>
    <submittedName>
        <fullName evidence="3">Alpha/beta hydrolase</fullName>
    </submittedName>
</protein>
<gene>
    <name evidence="3" type="ORF">D3878_06220</name>
</gene>
<feature type="region of interest" description="Disordered" evidence="1">
    <location>
        <begin position="301"/>
        <end position="335"/>
    </location>
</feature>
<feature type="compositionally biased region" description="Basic residues" evidence="1">
    <location>
        <begin position="316"/>
        <end position="335"/>
    </location>
</feature>
<dbReference type="Pfam" id="PF00561">
    <property type="entry name" value="Abhydrolase_1"/>
    <property type="match status" value="1"/>
</dbReference>
<evidence type="ECO:0000313" key="4">
    <source>
        <dbReference type="Proteomes" id="UP000266327"/>
    </source>
</evidence>
<dbReference type="SUPFAM" id="SSF53474">
    <property type="entry name" value="alpha/beta-Hydrolases"/>
    <property type="match status" value="1"/>
</dbReference>
<dbReference type="InterPro" id="IPR029058">
    <property type="entry name" value="AB_hydrolase_fold"/>
</dbReference>
<dbReference type="PANTHER" id="PTHR43798">
    <property type="entry name" value="MONOACYLGLYCEROL LIPASE"/>
    <property type="match status" value="1"/>
</dbReference>
<accession>A0A3A3G339</accession>
<organism evidence="3 4">
    <name type="scientific">Noviherbaspirillum sedimenti</name>
    <dbReference type="NCBI Taxonomy" id="2320865"/>
    <lineage>
        <taxon>Bacteria</taxon>
        <taxon>Pseudomonadati</taxon>
        <taxon>Pseudomonadota</taxon>
        <taxon>Betaproteobacteria</taxon>
        <taxon>Burkholderiales</taxon>
        <taxon>Oxalobacteraceae</taxon>
        <taxon>Noviherbaspirillum</taxon>
    </lineage>
</organism>
<evidence type="ECO:0000313" key="3">
    <source>
        <dbReference type="EMBL" id="RJG01229.1"/>
    </source>
</evidence>
<dbReference type="PANTHER" id="PTHR43798:SF33">
    <property type="entry name" value="HYDROLASE, PUTATIVE (AFU_ORTHOLOGUE AFUA_2G14860)-RELATED"/>
    <property type="match status" value="1"/>
</dbReference>
<evidence type="ECO:0000259" key="2">
    <source>
        <dbReference type="Pfam" id="PF00561"/>
    </source>
</evidence>
<feature type="domain" description="AB hydrolase-1" evidence="2">
    <location>
        <begin position="22"/>
        <end position="125"/>
    </location>
</feature>
<comment type="caution">
    <text evidence="3">The sequence shown here is derived from an EMBL/GenBank/DDBJ whole genome shotgun (WGS) entry which is preliminary data.</text>
</comment>
<evidence type="ECO:0000256" key="1">
    <source>
        <dbReference type="SAM" id="MobiDB-lite"/>
    </source>
</evidence>
<dbReference type="PRINTS" id="PR00111">
    <property type="entry name" value="ABHYDROLASE"/>
</dbReference>
<keyword evidence="4" id="KW-1185">Reference proteome</keyword>
<dbReference type="Proteomes" id="UP000266327">
    <property type="component" value="Unassembled WGS sequence"/>
</dbReference>
<reference evidence="4" key="1">
    <citation type="submission" date="2018-09" db="EMBL/GenBank/DDBJ databases">
        <authorList>
            <person name="Zhu H."/>
        </authorList>
    </citation>
    <scope>NUCLEOTIDE SEQUENCE [LARGE SCALE GENOMIC DNA]</scope>
    <source>
        <strain evidence="4">K1S02-23</strain>
    </source>
</reference>
<dbReference type="GO" id="GO:0016020">
    <property type="term" value="C:membrane"/>
    <property type="evidence" value="ECO:0007669"/>
    <property type="project" value="TreeGrafter"/>
</dbReference>
<dbReference type="Gene3D" id="3.40.50.1820">
    <property type="entry name" value="alpha/beta hydrolase"/>
    <property type="match status" value="1"/>
</dbReference>
<dbReference type="InterPro" id="IPR050266">
    <property type="entry name" value="AB_hydrolase_sf"/>
</dbReference>
<dbReference type="GO" id="GO:0016787">
    <property type="term" value="F:hydrolase activity"/>
    <property type="evidence" value="ECO:0007669"/>
    <property type="project" value="UniProtKB-KW"/>
</dbReference>
<sequence>MPVFRYKNSEIYYDLFGNEGDPALTLVNGLSMRTSHWAPYFKMLPQKGVRVLSYDMLGQGHSSKPILGVDFDDHAIMLKALHDHLGIEQPYVMGISFGGVVVLRYAIMFPDALKGLLPISTFSELDPVLTCHAANLYISMARVGFEFYLDLLMPLNFTNEWLSKNRDLLAIVKRVGSSGNEIYGIQNLMESLASFSTITPDLAKITVPTLILNGEYDALTPRHLHDIIRTNTPNSRMLVLPRMSHAFTLEIPELCARIFAEFIAQVGNGTWQGDQTVWIANEDANAPEIAYQCPGDHLRYVPQTSQEPTTQVKRTTWVRRSTRTAKSARKTVKAG</sequence>
<name>A0A3A3G339_9BURK</name>
<dbReference type="RefSeq" id="WP_119784679.1">
    <property type="nucleotide sequence ID" value="NZ_QYUQ01000002.1"/>
</dbReference>
<dbReference type="EMBL" id="QYUQ01000002">
    <property type="protein sequence ID" value="RJG01229.1"/>
    <property type="molecule type" value="Genomic_DNA"/>
</dbReference>
<dbReference type="InterPro" id="IPR000073">
    <property type="entry name" value="AB_hydrolase_1"/>
</dbReference>
<proteinExistence type="predicted"/>